<keyword evidence="1" id="KW-1133">Transmembrane helix</keyword>
<comment type="caution">
    <text evidence="2">The sequence shown here is derived from an EMBL/GenBank/DDBJ whole genome shotgun (WGS) entry which is preliminary data.</text>
</comment>
<evidence type="ECO:0008006" key="3">
    <source>
        <dbReference type="Google" id="ProtNLM"/>
    </source>
</evidence>
<evidence type="ECO:0000256" key="1">
    <source>
        <dbReference type="SAM" id="Phobius"/>
    </source>
</evidence>
<keyword evidence="1" id="KW-0812">Transmembrane</keyword>
<dbReference type="AlphaFoldDB" id="A0A759QNJ3"/>
<dbReference type="Pfam" id="PF16964">
    <property type="entry name" value="TadF"/>
    <property type="match status" value="1"/>
</dbReference>
<organism evidence="2">
    <name type="scientific">Salmonella enterica</name>
    <name type="common">Salmonella choleraesuis</name>
    <dbReference type="NCBI Taxonomy" id="28901"/>
    <lineage>
        <taxon>Bacteria</taxon>
        <taxon>Pseudomonadati</taxon>
        <taxon>Pseudomonadota</taxon>
        <taxon>Gammaproteobacteria</taxon>
        <taxon>Enterobacterales</taxon>
        <taxon>Enterobacteriaceae</taxon>
        <taxon>Salmonella</taxon>
    </lineage>
</organism>
<name>A0A759QNJ3_SALER</name>
<keyword evidence="1" id="KW-0472">Membrane</keyword>
<protein>
    <recommendedName>
        <fullName evidence="3">Pilus assembly protein</fullName>
    </recommendedName>
</protein>
<proteinExistence type="predicted"/>
<sequence>MNFKMKSLKDESGSVSVEAAFYFVMFFALCALVADYSIVFINKGRLERINHSLASIVRERTALYSGNEEITQADVDNIKKVADLLMKDTRYEDKYSIHVDAIYFKESKDDAIKEILKHDKFSVNTNNVCAQQDTDLEMKNIISLSPWSYSEKTKKERWTPLYQVSLCVSGENSLFYKAVGTISGNKLNDILIRNVVVPR</sequence>
<accession>A0A759QNJ3</accession>
<reference evidence="2" key="1">
    <citation type="journal article" date="2018" name="Genome Biol.">
        <title>SKESA: strategic k-mer extension for scrupulous assemblies.</title>
        <authorList>
            <person name="Souvorov A."/>
            <person name="Agarwala R."/>
            <person name="Lipman D.J."/>
        </authorList>
    </citation>
    <scope>NUCLEOTIDE SEQUENCE</scope>
    <source>
        <strain evidence="2">MA.CK_94/00000542</strain>
    </source>
</reference>
<dbReference type="EMBL" id="DAAXOJ010000003">
    <property type="protein sequence ID" value="HAG1890892.1"/>
    <property type="molecule type" value="Genomic_DNA"/>
</dbReference>
<dbReference type="InterPro" id="IPR031582">
    <property type="entry name" value="TadF"/>
</dbReference>
<gene>
    <name evidence="2" type="ORF">G8W59_002905</name>
</gene>
<evidence type="ECO:0000313" key="2">
    <source>
        <dbReference type="EMBL" id="HAG1890892.1"/>
    </source>
</evidence>
<reference evidence="2" key="2">
    <citation type="submission" date="2020-02" db="EMBL/GenBank/DDBJ databases">
        <authorList>
            <consortium name="NCBI Pathogen Detection Project"/>
        </authorList>
    </citation>
    <scope>NUCLEOTIDE SEQUENCE</scope>
    <source>
        <strain evidence="2">MA.CK_94/00000542</strain>
    </source>
</reference>
<feature type="transmembrane region" description="Helical" evidence="1">
    <location>
        <begin position="20"/>
        <end position="41"/>
    </location>
</feature>